<gene>
    <name evidence="2" type="ORF">CONLIGDRAFT_649807</name>
</gene>
<sequence length="197" mass="21631">MASIQLSEFELLFGPKGTPVDCSNPPRDTGRPPSLPTETSTPEPTANKLQPHAPITEQRTILTTSTPCSTAASNLAQQSMTPPELDCYLFWKQGHAQIPPFDFAANKEPLVSEKNRKRHEKRARTMNKIWGVDNATAENAMFVSLHMVAAMPLIKAVAREEGAELVLAAAGRKHKRGTDYIMSRRPGIHGLFARGAF</sequence>
<keyword evidence="3" id="KW-1185">Reference proteome</keyword>
<dbReference type="Proteomes" id="UP000182658">
    <property type="component" value="Unassembled WGS sequence"/>
</dbReference>
<evidence type="ECO:0000256" key="1">
    <source>
        <dbReference type="SAM" id="MobiDB-lite"/>
    </source>
</evidence>
<dbReference type="OrthoDB" id="4812032at2759"/>
<dbReference type="AlphaFoldDB" id="A0A1J7I6M2"/>
<name>A0A1J7I6M2_9PEZI</name>
<accession>A0A1J7I6M2</accession>
<organism evidence="2 3">
    <name type="scientific">Coniochaeta ligniaria NRRL 30616</name>
    <dbReference type="NCBI Taxonomy" id="1408157"/>
    <lineage>
        <taxon>Eukaryota</taxon>
        <taxon>Fungi</taxon>
        <taxon>Dikarya</taxon>
        <taxon>Ascomycota</taxon>
        <taxon>Pezizomycotina</taxon>
        <taxon>Sordariomycetes</taxon>
        <taxon>Sordariomycetidae</taxon>
        <taxon>Coniochaetales</taxon>
        <taxon>Coniochaetaceae</taxon>
        <taxon>Coniochaeta</taxon>
    </lineage>
</organism>
<evidence type="ECO:0000313" key="3">
    <source>
        <dbReference type="Proteomes" id="UP000182658"/>
    </source>
</evidence>
<reference evidence="2 3" key="1">
    <citation type="submission" date="2016-10" db="EMBL/GenBank/DDBJ databases">
        <title>Draft genome sequence of Coniochaeta ligniaria NRRL30616, a lignocellulolytic fungus for bioabatement of inhibitors in plant biomass hydrolysates.</title>
        <authorList>
            <consortium name="DOE Joint Genome Institute"/>
            <person name="Jimenez D.J."/>
            <person name="Hector R.E."/>
            <person name="Riley R."/>
            <person name="Sun H."/>
            <person name="Grigoriev I.V."/>
            <person name="Van Elsas J.D."/>
            <person name="Nichols N.N."/>
        </authorList>
    </citation>
    <scope>NUCLEOTIDE SEQUENCE [LARGE SCALE GENOMIC DNA]</scope>
    <source>
        <strain evidence="2 3">NRRL 30616</strain>
    </source>
</reference>
<feature type="region of interest" description="Disordered" evidence="1">
    <location>
        <begin position="14"/>
        <end position="53"/>
    </location>
</feature>
<dbReference type="EMBL" id="KV875107">
    <property type="protein sequence ID" value="OIW23287.1"/>
    <property type="molecule type" value="Genomic_DNA"/>
</dbReference>
<feature type="compositionally biased region" description="Low complexity" evidence="1">
    <location>
        <begin position="36"/>
        <end position="45"/>
    </location>
</feature>
<dbReference type="InParanoid" id="A0A1J7I6M2"/>
<evidence type="ECO:0000313" key="2">
    <source>
        <dbReference type="EMBL" id="OIW23287.1"/>
    </source>
</evidence>
<protein>
    <submittedName>
        <fullName evidence="2">Uncharacterized protein</fullName>
    </submittedName>
</protein>
<proteinExistence type="predicted"/>